<dbReference type="Pfam" id="PF04079">
    <property type="entry name" value="SMC_ScpB"/>
    <property type="match status" value="1"/>
</dbReference>
<feature type="region of interest" description="Disordered" evidence="5">
    <location>
        <begin position="1"/>
        <end position="83"/>
    </location>
</feature>
<dbReference type="EMBL" id="FOKG01000006">
    <property type="protein sequence ID" value="SFB23433.1"/>
    <property type="molecule type" value="Genomic_DNA"/>
</dbReference>
<dbReference type="NCBIfam" id="TIGR00281">
    <property type="entry name" value="SMC-Scp complex subunit ScpB"/>
    <property type="match status" value="1"/>
</dbReference>
<evidence type="ECO:0000256" key="3">
    <source>
        <dbReference type="ARBA" id="ARBA00022829"/>
    </source>
</evidence>
<dbReference type="PANTHER" id="PTHR34298:SF2">
    <property type="entry name" value="SEGREGATION AND CONDENSATION PROTEIN B"/>
    <property type="match status" value="1"/>
</dbReference>
<evidence type="ECO:0000313" key="6">
    <source>
        <dbReference type="EMBL" id="SFB23433.1"/>
    </source>
</evidence>
<dbReference type="STRING" id="490629.SAMN05216266_106320"/>
<evidence type="ECO:0000313" key="7">
    <source>
        <dbReference type="Proteomes" id="UP000243799"/>
    </source>
</evidence>
<sequence length="282" mass="30412">MSELYPERGTSETDGTHGAPTVEADAEPRERAQEEPVRDGEVQADVVDPVAADERADSDQAEDLTEAGGYPADDEVDDYPAGAGAETDDELVAVAQPDSRPDVLDDAVLESALEALLLVVDSPASEESLADAVEQPVRRVTETLRSMATRFTERGSGIDLRRVGEGWRFYTRDTYAPFVEKLLLDGQRSKLTRAALETLAVIAYRQPVTRARVAAVRGVNVDGVIRTLLARGLIEETGTDSETGGTLYVTTELFLERLGLSSLTDLPAIAPLLPEVDSIDDI</sequence>
<organism evidence="6 7">
    <name type="scientific">Amycolatopsis marina</name>
    <dbReference type="NCBI Taxonomy" id="490629"/>
    <lineage>
        <taxon>Bacteria</taxon>
        <taxon>Bacillati</taxon>
        <taxon>Actinomycetota</taxon>
        <taxon>Actinomycetes</taxon>
        <taxon>Pseudonocardiales</taxon>
        <taxon>Pseudonocardiaceae</taxon>
        <taxon>Amycolatopsis</taxon>
    </lineage>
</organism>
<keyword evidence="1" id="KW-0963">Cytoplasm</keyword>
<dbReference type="PANTHER" id="PTHR34298">
    <property type="entry name" value="SEGREGATION AND CONDENSATION PROTEIN B"/>
    <property type="match status" value="1"/>
</dbReference>
<feature type="compositionally biased region" description="Basic and acidic residues" evidence="5">
    <location>
        <begin position="26"/>
        <end position="41"/>
    </location>
</feature>
<gene>
    <name evidence="6" type="ORF">SAMN05216266_106320</name>
</gene>
<dbReference type="Gene3D" id="1.10.10.10">
    <property type="entry name" value="Winged helix-like DNA-binding domain superfamily/Winged helix DNA-binding domain"/>
    <property type="match status" value="2"/>
</dbReference>
<protein>
    <submittedName>
        <fullName evidence="6">Segregation and condensation protein B</fullName>
    </submittedName>
</protein>
<dbReference type="InterPro" id="IPR036388">
    <property type="entry name" value="WH-like_DNA-bd_sf"/>
</dbReference>
<name>A0A1I0ZGV2_9PSEU</name>
<evidence type="ECO:0000256" key="1">
    <source>
        <dbReference type="ARBA" id="ARBA00022490"/>
    </source>
</evidence>
<dbReference type="InterPro" id="IPR036390">
    <property type="entry name" value="WH_DNA-bd_sf"/>
</dbReference>
<dbReference type="SUPFAM" id="SSF46785">
    <property type="entry name" value="Winged helix' DNA-binding domain"/>
    <property type="match status" value="2"/>
</dbReference>
<feature type="compositionally biased region" description="Basic and acidic residues" evidence="5">
    <location>
        <begin position="1"/>
        <end position="15"/>
    </location>
</feature>
<dbReference type="GO" id="GO:0051304">
    <property type="term" value="P:chromosome separation"/>
    <property type="evidence" value="ECO:0007669"/>
    <property type="project" value="InterPro"/>
</dbReference>
<keyword evidence="7" id="KW-1185">Reference proteome</keyword>
<evidence type="ECO:0000256" key="5">
    <source>
        <dbReference type="SAM" id="MobiDB-lite"/>
    </source>
</evidence>
<dbReference type="Proteomes" id="UP000243799">
    <property type="component" value="Unassembled WGS sequence"/>
</dbReference>
<evidence type="ECO:0000256" key="2">
    <source>
        <dbReference type="ARBA" id="ARBA00022618"/>
    </source>
</evidence>
<proteinExistence type="predicted"/>
<accession>A0A1I0ZGV2</accession>
<dbReference type="AlphaFoldDB" id="A0A1I0ZGV2"/>
<keyword evidence="3" id="KW-0159">Chromosome partition</keyword>
<keyword evidence="4" id="KW-0131">Cell cycle</keyword>
<reference evidence="7" key="1">
    <citation type="submission" date="2016-10" db="EMBL/GenBank/DDBJ databases">
        <authorList>
            <person name="Varghese N."/>
            <person name="Submissions S."/>
        </authorList>
    </citation>
    <scope>NUCLEOTIDE SEQUENCE [LARGE SCALE GENOMIC DNA]</scope>
    <source>
        <strain evidence="7">CGMCC 4.3568</strain>
    </source>
</reference>
<dbReference type="InterPro" id="IPR005234">
    <property type="entry name" value="ScpB_csome_segregation"/>
</dbReference>
<evidence type="ECO:0000256" key="4">
    <source>
        <dbReference type="ARBA" id="ARBA00023306"/>
    </source>
</evidence>
<dbReference type="GO" id="GO:0051301">
    <property type="term" value="P:cell division"/>
    <property type="evidence" value="ECO:0007669"/>
    <property type="project" value="UniProtKB-KW"/>
</dbReference>
<keyword evidence="2" id="KW-0132">Cell division</keyword>